<protein>
    <submittedName>
        <fullName evidence="2">Uncharacterized protein</fullName>
    </submittedName>
</protein>
<gene>
    <name evidence="2" type="ORF">HMPREF1541_09962</name>
</gene>
<evidence type="ECO:0000313" key="3">
    <source>
        <dbReference type="Proteomes" id="UP000030752"/>
    </source>
</evidence>
<reference evidence="2 3" key="1">
    <citation type="submission" date="2013-03" db="EMBL/GenBank/DDBJ databases">
        <title>The Genome Sequence of Phialophora europaea CBS 101466.</title>
        <authorList>
            <consortium name="The Broad Institute Genomics Platform"/>
            <person name="Cuomo C."/>
            <person name="de Hoog S."/>
            <person name="Gorbushina A."/>
            <person name="Walker B."/>
            <person name="Young S.K."/>
            <person name="Zeng Q."/>
            <person name="Gargeya S."/>
            <person name="Fitzgerald M."/>
            <person name="Haas B."/>
            <person name="Abouelleil A."/>
            <person name="Allen A.W."/>
            <person name="Alvarado L."/>
            <person name="Arachchi H.M."/>
            <person name="Berlin A.M."/>
            <person name="Chapman S.B."/>
            <person name="Gainer-Dewar J."/>
            <person name="Goldberg J."/>
            <person name="Griggs A."/>
            <person name="Gujja S."/>
            <person name="Hansen M."/>
            <person name="Howarth C."/>
            <person name="Imamovic A."/>
            <person name="Ireland A."/>
            <person name="Larimer J."/>
            <person name="McCowan C."/>
            <person name="Murphy C."/>
            <person name="Pearson M."/>
            <person name="Poon T.W."/>
            <person name="Priest M."/>
            <person name="Roberts A."/>
            <person name="Saif S."/>
            <person name="Shea T."/>
            <person name="Sisk P."/>
            <person name="Sykes S."/>
            <person name="Wortman J."/>
            <person name="Nusbaum C."/>
            <person name="Birren B."/>
        </authorList>
    </citation>
    <scope>NUCLEOTIDE SEQUENCE [LARGE SCALE GENOMIC DNA]</scope>
    <source>
        <strain evidence="2 3">CBS 101466</strain>
    </source>
</reference>
<evidence type="ECO:0000256" key="1">
    <source>
        <dbReference type="SAM" id="MobiDB-lite"/>
    </source>
</evidence>
<organism evidence="2 3">
    <name type="scientific">Cyphellophora europaea (strain CBS 101466)</name>
    <name type="common">Phialophora europaea</name>
    <dbReference type="NCBI Taxonomy" id="1220924"/>
    <lineage>
        <taxon>Eukaryota</taxon>
        <taxon>Fungi</taxon>
        <taxon>Dikarya</taxon>
        <taxon>Ascomycota</taxon>
        <taxon>Pezizomycotina</taxon>
        <taxon>Eurotiomycetes</taxon>
        <taxon>Chaetothyriomycetidae</taxon>
        <taxon>Chaetothyriales</taxon>
        <taxon>Cyphellophoraceae</taxon>
        <taxon>Cyphellophora</taxon>
    </lineage>
</organism>
<dbReference type="STRING" id="1220924.W2S8N5"/>
<proteinExistence type="predicted"/>
<dbReference type="VEuPathDB" id="FungiDB:HMPREF1541_09962"/>
<feature type="compositionally biased region" description="Acidic residues" evidence="1">
    <location>
        <begin position="116"/>
        <end position="133"/>
    </location>
</feature>
<dbReference type="RefSeq" id="XP_008712856.1">
    <property type="nucleotide sequence ID" value="XM_008714634.1"/>
</dbReference>
<name>W2S8N5_CYPE1</name>
<dbReference type="HOGENOM" id="CLU_341613_0_0_1"/>
<feature type="compositionally biased region" description="Polar residues" evidence="1">
    <location>
        <begin position="142"/>
        <end position="157"/>
    </location>
</feature>
<sequence length="830" mass="91916">MADPPYDQLRELQSTDSSEAPNDSADPFQYPQIFVETSFDTLLHHSYPSHPSSSQATMREVHGQQGTGSSLSESWASISDAELSQDDDLRSEKTDTGSLVDIHSADDILSVREEDASAADEEEEPEEEPEEETPSPHDHPSAQYTSRMETSECTPAAGTSLTETSLLPNHITLDEHDASLDGENVFVRHTLEVFKSADPLALGFDRSVVLSEPIGSIQLGLSKSTLRDTGRQSLRMLMLGKDYLPSLRSSVVGKIADALVASGSAFDNSPPNAPSRYHVVPDCFGPGSTPSTAEVIPIDCQLEVDSYQSAEFLDSMHQSIALFDESSSKVLRSERYHDGFSIRGQEGSKPDLAVVVVSSKDTSDQTDKVCIMLIFAQRHSIPVLAITVDEDWSADFVPLVFAKSSAHRCIEDLPVRKGGICRQLPLDLNTLLSLNPAQLSRHLSYLVDSPGNDKERNQKPERTDVLLSDDASSRKYIQKPVRVLGVSTMWERVKRCSPLSPMLLILICALLVNQFCVSLLAYQKTGSTLANDTVAVRTSGVPTLASSLLNTSRTVVAVPTGLVDPHVPLTIDATKSTTGKFEVEVVGNSHLIVRTPHEPKKTSLLDVIVLRDEDPVQIEVNPLFPCVYSVHITKEQLYGKLDIQLAMTHPHVVDNIKLDLGPQPLDVWIRSMIEETGQSVRQSLIRLQGSLQKRQWSEGQQKVIQHAQDTGFALSRQFKAGQKRLDFCRARLAAFDAKREAFNRRMDVRGAALLNNWIGSLKQSRAINDVLSKVTAVRHRMDGFDLRHRFQQAAHNLHDNMQSDTLATAQDRAQHIVKEWRHRMGRRRGL</sequence>
<dbReference type="OrthoDB" id="439943at2759"/>
<dbReference type="EMBL" id="KB822713">
    <property type="protein sequence ID" value="ETN45086.1"/>
    <property type="molecule type" value="Genomic_DNA"/>
</dbReference>
<evidence type="ECO:0000313" key="2">
    <source>
        <dbReference type="EMBL" id="ETN45086.1"/>
    </source>
</evidence>
<feature type="region of interest" description="Disordered" evidence="1">
    <location>
        <begin position="1"/>
        <end position="157"/>
    </location>
</feature>
<dbReference type="eggNOG" id="ENOG502S0CM">
    <property type="taxonomic scope" value="Eukaryota"/>
</dbReference>
<feature type="compositionally biased region" description="Polar residues" evidence="1">
    <location>
        <begin position="67"/>
        <end position="77"/>
    </location>
</feature>
<dbReference type="InParanoid" id="W2S8N5"/>
<accession>W2S8N5</accession>
<feature type="compositionally biased region" description="Low complexity" evidence="1">
    <location>
        <begin position="44"/>
        <end position="54"/>
    </location>
</feature>
<feature type="compositionally biased region" description="Polar residues" evidence="1">
    <location>
        <begin position="11"/>
        <end position="21"/>
    </location>
</feature>
<dbReference type="AlphaFoldDB" id="W2S8N5"/>
<feature type="compositionally biased region" description="Basic and acidic residues" evidence="1">
    <location>
        <begin position="103"/>
        <end position="115"/>
    </location>
</feature>
<dbReference type="GeneID" id="19977301"/>
<keyword evidence="3" id="KW-1185">Reference proteome</keyword>
<dbReference type="Proteomes" id="UP000030752">
    <property type="component" value="Unassembled WGS sequence"/>
</dbReference>